<dbReference type="InterPro" id="IPR002048">
    <property type="entry name" value="EF_hand_dom"/>
</dbReference>
<dbReference type="RefSeq" id="WP_078476044.1">
    <property type="nucleotide sequence ID" value="NZ_MPRK01000009.1"/>
</dbReference>
<dbReference type="PROSITE" id="PS51257">
    <property type="entry name" value="PROKAR_LIPOPROTEIN"/>
    <property type="match status" value="1"/>
</dbReference>
<feature type="signal peptide" evidence="2">
    <location>
        <begin position="1"/>
        <end position="22"/>
    </location>
</feature>
<dbReference type="GO" id="GO:0005509">
    <property type="term" value="F:calcium ion binding"/>
    <property type="evidence" value="ECO:0007669"/>
    <property type="project" value="InterPro"/>
</dbReference>
<dbReference type="InterPro" id="IPR018247">
    <property type="entry name" value="EF_Hand_1_Ca_BS"/>
</dbReference>
<keyword evidence="5" id="KW-1185">Reference proteome</keyword>
<organism evidence="4 5">
    <name type="scientific">Solemya elarraichensis gill symbiont</name>
    <dbReference type="NCBI Taxonomy" id="1918949"/>
    <lineage>
        <taxon>Bacteria</taxon>
        <taxon>Pseudomonadati</taxon>
        <taxon>Pseudomonadota</taxon>
        <taxon>Gammaproteobacteria</taxon>
        <taxon>sulfur-oxidizing symbionts</taxon>
    </lineage>
</organism>
<keyword evidence="2" id="KW-0732">Signal</keyword>
<comment type="caution">
    <text evidence="4">The sequence shown here is derived from an EMBL/GenBank/DDBJ whole genome shotgun (WGS) entry which is preliminary data.</text>
</comment>
<dbReference type="CDD" id="cd00051">
    <property type="entry name" value="EFh"/>
    <property type="match status" value="1"/>
</dbReference>
<dbReference type="Proteomes" id="UP000190198">
    <property type="component" value="Unassembled WGS sequence"/>
</dbReference>
<reference evidence="4 5" key="1">
    <citation type="submission" date="2016-11" db="EMBL/GenBank/DDBJ databases">
        <title>Mixed transmission modes and dynamic genome evolution in an obligate animal-bacterial symbiosis.</title>
        <authorList>
            <person name="Russell S.L."/>
            <person name="Corbett-Detig R.B."/>
            <person name="Cavanaugh C.M."/>
        </authorList>
    </citation>
    <scope>NUCLEOTIDE SEQUENCE [LARGE SCALE GENOMIC DNA]</scope>
    <source>
        <strain evidence="4">Sp-SM6</strain>
    </source>
</reference>
<feature type="domain" description="EF-hand" evidence="3">
    <location>
        <begin position="76"/>
        <end position="103"/>
    </location>
</feature>
<dbReference type="PROSITE" id="PS00018">
    <property type="entry name" value="EF_HAND_1"/>
    <property type="match status" value="3"/>
</dbReference>
<dbReference type="EMBL" id="MPRK01000009">
    <property type="protein sequence ID" value="OOZ42873.1"/>
    <property type="molecule type" value="Genomic_DNA"/>
</dbReference>
<proteinExistence type="predicted"/>
<dbReference type="OrthoDB" id="5770156at2"/>
<feature type="compositionally biased region" description="Basic residues" evidence="1">
    <location>
        <begin position="127"/>
        <end position="138"/>
    </location>
</feature>
<protein>
    <recommendedName>
        <fullName evidence="3">EF-hand domain-containing protein</fullName>
    </recommendedName>
</protein>
<evidence type="ECO:0000256" key="2">
    <source>
        <dbReference type="SAM" id="SignalP"/>
    </source>
</evidence>
<dbReference type="AlphaFoldDB" id="A0A1T2LCQ5"/>
<feature type="compositionally biased region" description="Basic and acidic residues" evidence="1">
    <location>
        <begin position="160"/>
        <end position="170"/>
    </location>
</feature>
<name>A0A1T2LCQ5_9GAMM</name>
<accession>A0A1T2LCQ5</accession>
<dbReference type="Gene3D" id="1.10.238.10">
    <property type="entry name" value="EF-hand"/>
    <property type="match status" value="1"/>
</dbReference>
<gene>
    <name evidence="4" type="ORF">BOW52_01165</name>
</gene>
<feature type="chain" id="PRO_5010549794" description="EF-hand domain-containing protein" evidence="2">
    <location>
        <begin position="23"/>
        <end position="170"/>
    </location>
</feature>
<dbReference type="SUPFAM" id="SSF47473">
    <property type="entry name" value="EF-hand"/>
    <property type="match status" value="1"/>
</dbReference>
<evidence type="ECO:0000259" key="3">
    <source>
        <dbReference type="PROSITE" id="PS50222"/>
    </source>
</evidence>
<dbReference type="Pfam" id="PF13202">
    <property type="entry name" value="EF-hand_5"/>
    <property type="match status" value="1"/>
</dbReference>
<feature type="domain" description="EF-hand" evidence="3">
    <location>
        <begin position="143"/>
        <end position="170"/>
    </location>
</feature>
<dbReference type="Pfam" id="PF13499">
    <property type="entry name" value="EF-hand_7"/>
    <property type="match status" value="1"/>
</dbReference>
<dbReference type="PROSITE" id="PS50222">
    <property type="entry name" value="EF_HAND_2"/>
    <property type="match status" value="2"/>
</dbReference>
<evidence type="ECO:0000313" key="5">
    <source>
        <dbReference type="Proteomes" id="UP000190198"/>
    </source>
</evidence>
<sequence>MKKSLITLLLTSAILASCTAFACKGPMGNQKNMMGQFDTDESGTISEEEFNTGRAARIEKMARMGRRMRNMGQAPMFSDMDTDSDGELSADEMKAAMEAHRTKRRAMRESRRAMRGPMMEHGSGRHPYCKHHKGKGKHMQPPAFEDIDTNKDGMISPEEFAQHQAERHAK</sequence>
<dbReference type="SMART" id="SM00054">
    <property type="entry name" value="EFh"/>
    <property type="match status" value="3"/>
</dbReference>
<evidence type="ECO:0000256" key="1">
    <source>
        <dbReference type="SAM" id="MobiDB-lite"/>
    </source>
</evidence>
<evidence type="ECO:0000313" key="4">
    <source>
        <dbReference type="EMBL" id="OOZ42873.1"/>
    </source>
</evidence>
<dbReference type="InterPro" id="IPR011992">
    <property type="entry name" value="EF-hand-dom_pair"/>
</dbReference>
<feature type="region of interest" description="Disordered" evidence="1">
    <location>
        <begin position="98"/>
        <end position="170"/>
    </location>
</feature>